<dbReference type="SUPFAM" id="SSF56112">
    <property type="entry name" value="Protein kinase-like (PK-like)"/>
    <property type="match status" value="1"/>
</dbReference>
<organism evidence="7 8">
    <name type="scientific">Paraoerskovia sediminicola</name>
    <dbReference type="NCBI Taxonomy" id="1138587"/>
    <lineage>
        <taxon>Bacteria</taxon>
        <taxon>Bacillati</taxon>
        <taxon>Actinomycetota</taxon>
        <taxon>Actinomycetes</taxon>
        <taxon>Micrococcales</taxon>
        <taxon>Cellulomonadaceae</taxon>
        <taxon>Paraoerskovia</taxon>
    </lineage>
</organism>
<dbReference type="PROSITE" id="PS00109">
    <property type="entry name" value="PROTEIN_KINASE_TYR"/>
    <property type="match status" value="1"/>
</dbReference>
<evidence type="ECO:0000313" key="8">
    <source>
        <dbReference type="Proteomes" id="UP001321475"/>
    </source>
</evidence>
<evidence type="ECO:0000256" key="2">
    <source>
        <dbReference type="ARBA" id="ARBA00022679"/>
    </source>
</evidence>
<keyword evidence="2" id="KW-0808">Transferase</keyword>
<dbReference type="InterPro" id="IPR002575">
    <property type="entry name" value="Aminoglycoside_PTrfase"/>
</dbReference>
<evidence type="ECO:0000256" key="3">
    <source>
        <dbReference type="ARBA" id="ARBA00022741"/>
    </source>
</evidence>
<dbReference type="InterPro" id="IPR008266">
    <property type="entry name" value="Tyr_kinase_AS"/>
</dbReference>
<name>A0ABM8G1R9_9CELL</name>
<evidence type="ECO:0000313" key="7">
    <source>
        <dbReference type="EMBL" id="BDZ41946.1"/>
    </source>
</evidence>
<protein>
    <submittedName>
        <fullName evidence="7">Aminoglycoside phosphotransferase</fullName>
    </submittedName>
</protein>
<reference evidence="8" key="1">
    <citation type="journal article" date="2019" name="Int. J. Syst. Evol. Microbiol.">
        <title>The Global Catalogue of Microorganisms (GCM) 10K type strain sequencing project: providing services to taxonomists for standard genome sequencing and annotation.</title>
        <authorList>
            <consortium name="The Broad Institute Genomics Platform"/>
            <consortium name="The Broad Institute Genome Sequencing Center for Infectious Disease"/>
            <person name="Wu L."/>
            <person name="Ma J."/>
        </authorList>
    </citation>
    <scope>NUCLEOTIDE SEQUENCE [LARGE SCALE GENOMIC DNA]</scope>
    <source>
        <strain evidence="8">NBRC 108565</strain>
    </source>
</reference>
<dbReference type="Proteomes" id="UP001321475">
    <property type="component" value="Chromosome"/>
</dbReference>
<comment type="similarity">
    <text evidence="1">Belongs to the methylthioribose kinase family.</text>
</comment>
<dbReference type="Gene3D" id="3.30.200.20">
    <property type="entry name" value="Phosphorylase Kinase, domain 1"/>
    <property type="match status" value="1"/>
</dbReference>
<feature type="domain" description="Aminoglycoside phosphotransferase" evidence="6">
    <location>
        <begin position="35"/>
        <end position="251"/>
    </location>
</feature>
<dbReference type="PANTHER" id="PTHR34273:SF2">
    <property type="entry name" value="METHYLTHIORIBOSE KINASE"/>
    <property type="match status" value="1"/>
</dbReference>
<keyword evidence="8" id="KW-1185">Reference proteome</keyword>
<dbReference type="Pfam" id="PF01636">
    <property type="entry name" value="APH"/>
    <property type="match status" value="1"/>
</dbReference>
<dbReference type="PANTHER" id="PTHR34273">
    <property type="entry name" value="METHYLTHIORIBOSE KINASE"/>
    <property type="match status" value="1"/>
</dbReference>
<dbReference type="EMBL" id="AP027729">
    <property type="protein sequence ID" value="BDZ41946.1"/>
    <property type="molecule type" value="Genomic_DNA"/>
</dbReference>
<evidence type="ECO:0000256" key="1">
    <source>
        <dbReference type="ARBA" id="ARBA00010165"/>
    </source>
</evidence>
<gene>
    <name evidence="7" type="ORF">GCM10025865_12450</name>
</gene>
<evidence type="ECO:0000259" key="6">
    <source>
        <dbReference type="Pfam" id="PF01636"/>
    </source>
</evidence>
<evidence type="ECO:0000256" key="4">
    <source>
        <dbReference type="ARBA" id="ARBA00022777"/>
    </source>
</evidence>
<keyword evidence="3" id="KW-0547">Nucleotide-binding</keyword>
<accession>A0ABM8G1R9</accession>
<proteinExistence type="inferred from homology"/>
<dbReference type="InterPro" id="IPR011009">
    <property type="entry name" value="Kinase-like_dom_sf"/>
</dbReference>
<dbReference type="Gene3D" id="3.90.1200.10">
    <property type="match status" value="1"/>
</dbReference>
<sequence length="342" mass="36417">MSGADGAAPDDSLLSPATVVPYLVARGVVREGATAELLGGGVSNVVLAIQDGDRRVVLKQSRERLAVAEEWLAPRERIVREAQGLRVARELTPAVVPEVLDLDTDDMTMTIAGAPRGWVDWKAELMAGRVDESVGAVLGDALGAWQEGTRGGARLPQDLCDDTATFISLRVDPYHRTAARRNPEVRDAVDAVVQRMADTREVLVHGDLSPKNVLVGPLEAGGPNSAWVLDLEVAHLGDPLFDPAFLLTHLHLKGVHRPAGTAALRRTASAFAAAYTARTGPVDAPALGAHVGALLLARVDGKSPAEYLDAAARDLTRRTAIDLLTTPVTSTGDLWDRLWRTS</sequence>
<evidence type="ECO:0000256" key="5">
    <source>
        <dbReference type="ARBA" id="ARBA00022840"/>
    </source>
</evidence>
<keyword evidence="5" id="KW-0067">ATP-binding</keyword>
<keyword evidence="4" id="KW-0418">Kinase</keyword>